<keyword evidence="12" id="KW-1185">Reference proteome</keyword>
<dbReference type="AlphaFoldDB" id="A0A9Q4C5L6"/>
<dbReference type="PANTHER" id="PTHR16228">
    <property type="entry name" value="DIVALENT CATION TRANSPORTER SOLUTE CARRIER FAMILY 41"/>
    <property type="match status" value="1"/>
</dbReference>
<gene>
    <name evidence="11" type="ORF">EGH25_05040</name>
</gene>
<evidence type="ECO:0000256" key="3">
    <source>
        <dbReference type="ARBA" id="ARBA00022448"/>
    </source>
</evidence>
<reference evidence="11" key="1">
    <citation type="submission" date="2022-09" db="EMBL/GenBank/DDBJ databases">
        <title>Haloadaptaus new haloarchaeum isolated from saline soil.</title>
        <authorList>
            <person name="Duran-Viseras A."/>
            <person name="Sanchez-Porro C."/>
            <person name="Ventosa A."/>
        </authorList>
    </citation>
    <scope>NUCLEOTIDE SEQUENCE</scope>
    <source>
        <strain evidence="11">F3-133</strain>
    </source>
</reference>
<keyword evidence="5" id="KW-0460">Magnesium</keyword>
<dbReference type="InterPro" id="IPR036739">
    <property type="entry name" value="SLC41_membr_dom_sf"/>
</dbReference>
<dbReference type="Gene3D" id="1.10.357.20">
    <property type="entry name" value="SLC41 divalent cation transporters, integral membrane domain"/>
    <property type="match status" value="1"/>
</dbReference>
<evidence type="ECO:0000256" key="1">
    <source>
        <dbReference type="ARBA" id="ARBA00004141"/>
    </source>
</evidence>
<dbReference type="GO" id="GO:0008324">
    <property type="term" value="F:monoatomic cation transmembrane transporter activity"/>
    <property type="evidence" value="ECO:0007669"/>
    <property type="project" value="InterPro"/>
</dbReference>
<sequence length="194" mass="20078">MTVPTAVRDAVRIYKESVAILTVSLAGGLFAGSFIGTEGMTETFASYPGLLLLLPAFLATRGNVYGALGARISTGLHQGLIEPRFGRDARLINAVAASFVNGITVSVFIGAMSWLILRALGRDSAALGELVGVTLVAGLLTSFVMIAGLLGLVFAGYKRGIDPDNLVGPIVTTLGDMFGVVFLYAGVVVVEVIG</sequence>
<comment type="caution">
    <text evidence="11">The sequence shown here is derived from an EMBL/GenBank/DDBJ whole genome shotgun (WGS) entry which is preliminary data.</text>
</comment>
<feature type="transmembrane region" description="Helical" evidence="9">
    <location>
        <begin position="91"/>
        <end position="117"/>
    </location>
</feature>
<evidence type="ECO:0000313" key="12">
    <source>
        <dbReference type="Proteomes" id="UP001149411"/>
    </source>
</evidence>
<dbReference type="PANTHER" id="PTHR16228:SF7">
    <property type="entry name" value="SLC41A_MGTE INTEGRAL MEMBRANE DOMAIN-CONTAINING PROTEIN"/>
    <property type="match status" value="1"/>
</dbReference>
<organism evidence="11 12">
    <name type="scientific">Halorutilus salinus</name>
    <dbReference type="NCBI Taxonomy" id="2487751"/>
    <lineage>
        <taxon>Archaea</taxon>
        <taxon>Methanobacteriati</taxon>
        <taxon>Methanobacteriota</taxon>
        <taxon>Stenosarchaea group</taxon>
        <taxon>Halobacteria</taxon>
        <taxon>Halorutilales</taxon>
        <taxon>Halorutilaceae</taxon>
        <taxon>Halorutilus</taxon>
    </lineage>
</organism>
<evidence type="ECO:0000256" key="7">
    <source>
        <dbReference type="ARBA" id="ARBA00023065"/>
    </source>
</evidence>
<comment type="subcellular location">
    <subcellularLocation>
        <location evidence="1">Membrane</location>
        <topology evidence="1">Multi-pass membrane protein</topology>
    </subcellularLocation>
</comment>
<feature type="transmembrane region" description="Helical" evidence="9">
    <location>
        <begin position="18"/>
        <end position="37"/>
    </location>
</feature>
<feature type="domain" description="SLC41A/MgtE integral membrane" evidence="10">
    <location>
        <begin position="55"/>
        <end position="184"/>
    </location>
</feature>
<evidence type="ECO:0000256" key="5">
    <source>
        <dbReference type="ARBA" id="ARBA00022842"/>
    </source>
</evidence>
<proteinExistence type="inferred from homology"/>
<evidence type="ECO:0000256" key="9">
    <source>
        <dbReference type="SAM" id="Phobius"/>
    </source>
</evidence>
<dbReference type="InterPro" id="IPR006667">
    <property type="entry name" value="SLC41_membr_dom"/>
</dbReference>
<evidence type="ECO:0000256" key="2">
    <source>
        <dbReference type="ARBA" id="ARBA00009749"/>
    </source>
</evidence>
<evidence type="ECO:0000256" key="6">
    <source>
        <dbReference type="ARBA" id="ARBA00022989"/>
    </source>
</evidence>
<accession>A0A9Q4C5L6</accession>
<dbReference type="InterPro" id="IPR045349">
    <property type="entry name" value="SLC41A1-3"/>
</dbReference>
<keyword evidence="4 9" id="KW-0812">Transmembrane</keyword>
<dbReference type="Pfam" id="PF01769">
    <property type="entry name" value="MgtE"/>
    <property type="match status" value="1"/>
</dbReference>
<evidence type="ECO:0000259" key="10">
    <source>
        <dbReference type="Pfam" id="PF01769"/>
    </source>
</evidence>
<evidence type="ECO:0000256" key="4">
    <source>
        <dbReference type="ARBA" id="ARBA00022692"/>
    </source>
</evidence>
<dbReference type="RefSeq" id="WP_266086558.1">
    <property type="nucleotide sequence ID" value="NZ_RKLV01000004.1"/>
</dbReference>
<keyword evidence="3" id="KW-0813">Transport</keyword>
<keyword evidence="7" id="KW-0406">Ion transport</keyword>
<protein>
    <submittedName>
        <fullName evidence="11">Magnesium transporter</fullName>
    </submittedName>
</protein>
<dbReference type="EMBL" id="RKLV01000004">
    <property type="protein sequence ID" value="MCX2818716.1"/>
    <property type="molecule type" value="Genomic_DNA"/>
</dbReference>
<comment type="similarity">
    <text evidence="2">Belongs to the SLC41A transporter family.</text>
</comment>
<dbReference type="GO" id="GO:0016020">
    <property type="term" value="C:membrane"/>
    <property type="evidence" value="ECO:0007669"/>
    <property type="project" value="UniProtKB-SubCell"/>
</dbReference>
<name>A0A9Q4C5L6_9EURY</name>
<keyword evidence="8 9" id="KW-0472">Membrane</keyword>
<evidence type="ECO:0000313" key="11">
    <source>
        <dbReference type="EMBL" id="MCX2818716.1"/>
    </source>
</evidence>
<keyword evidence="6 9" id="KW-1133">Transmembrane helix</keyword>
<dbReference type="Proteomes" id="UP001149411">
    <property type="component" value="Unassembled WGS sequence"/>
</dbReference>
<evidence type="ECO:0000256" key="8">
    <source>
        <dbReference type="ARBA" id="ARBA00023136"/>
    </source>
</evidence>
<feature type="transmembrane region" description="Helical" evidence="9">
    <location>
        <begin position="166"/>
        <end position="190"/>
    </location>
</feature>
<feature type="transmembrane region" description="Helical" evidence="9">
    <location>
        <begin position="49"/>
        <end position="70"/>
    </location>
</feature>
<feature type="transmembrane region" description="Helical" evidence="9">
    <location>
        <begin position="129"/>
        <end position="154"/>
    </location>
</feature>
<dbReference type="SUPFAM" id="SSF161093">
    <property type="entry name" value="MgtE membrane domain-like"/>
    <property type="match status" value="1"/>
</dbReference>